<reference evidence="12 13" key="1">
    <citation type="submission" date="2014-05" db="EMBL/GenBank/DDBJ databases">
        <title>Draft genome sequence of a rare smut relative, Tilletiaria anomala UBC 951.</title>
        <authorList>
            <consortium name="DOE Joint Genome Institute"/>
            <person name="Toome M."/>
            <person name="Kuo A."/>
            <person name="Henrissat B."/>
            <person name="Lipzen A."/>
            <person name="Tritt A."/>
            <person name="Yoshinaga Y."/>
            <person name="Zane M."/>
            <person name="Barry K."/>
            <person name="Grigoriev I.V."/>
            <person name="Spatafora J.W."/>
            <person name="Aimea M.C."/>
        </authorList>
    </citation>
    <scope>NUCLEOTIDE SEQUENCE [LARGE SCALE GENOMIC DNA]</scope>
    <source>
        <strain evidence="12 13">UBC 951</strain>
    </source>
</reference>
<name>A0A066WN50_TILAU</name>
<dbReference type="InterPro" id="IPR034082">
    <property type="entry name" value="R3H_G-patch"/>
</dbReference>
<dbReference type="PROSITE" id="PS50330">
    <property type="entry name" value="UIM"/>
    <property type="match status" value="1"/>
</dbReference>
<keyword evidence="7" id="KW-0508">mRNA splicing</keyword>
<dbReference type="GO" id="GO:0005737">
    <property type="term" value="C:cytoplasm"/>
    <property type="evidence" value="ECO:0007669"/>
    <property type="project" value="UniProtKB-SubCell"/>
</dbReference>
<feature type="region of interest" description="Disordered" evidence="9">
    <location>
        <begin position="367"/>
        <end position="388"/>
    </location>
</feature>
<dbReference type="OMA" id="RADRHEW"/>
<sequence>MCKKEQSNDVARAGNQGLNGSATGAPPSRGRGRGRGARGTGRGRGGRGRGARGGILGPMGFDSHLLEQFTQGNSSPRGSRGGSGSLTPRGAGRGSRGRGGHLAVQGANAVQFNYDDLNKRSATRNRDKASGSADTAVDAQVMLAETKAQPSNAGLWDGVASDSDDPREDVAIQLHHSYKRKVVPHSEIQHPPFPATSSPSQEHTDYDLAVSLQQQQLLGSNTAAMPSKARRKRADNSGRIKQTKFPEFYTSRGVDDAGPASAPGVTTYGGKANKNPKIRPIEQEGDARYLAGIPPAYRAQFGLGPTWAARNGGSGKFDGGDGSKFSSRGQFGKQLRFSGARDADEGRARLHVPILFKKAEGEWKKGEWNKLDGSDTSQQGEVNEQGRTQEDAIDLVHKAEKEVLRLTSNSSAAWAVGGAGLGFKPPAVADAQVAHPPRRQAYQPPENIDLDALVRDVLGPELIASTEKFGSVQQIEAAAAAAERQDAFVRHLLAVYPGSQVLPQDQNAEMSHNQHSSFPVGSLVARSELCDHDKSNSEDDEEDDDIVLIPQAWLRDGSQPAMGSSHPGESDSEEERQLDQILAAAAAQRLARGEGAQDAETPHGKPSKNQPIVIDLGQESEDAADSPTLPTPTTDMDTEMQRDQDLFVLDTTGDAELKDSGDLSLPSLRQGEVKEILGEGTALVEAIEHTELRSITILEEPISAPAATTSAVAFSALPPAPRSIWNALNRQPRGKGKKARNAGKKARRRQRAEETVRSERSAMVPRIGDSDIEWGSDGPPEMRDGEALDQDMQLGEESGSDDGELFGEALRIALAASAGAPQSKEQDDAMLQLAMQESLKLQEGVASAGVADGGKAQSSIVIFPPKAAQGQRKRNGRRFRKQNVDEAILADYLANAMGNADEEEEHIDTINPSATSKSDGKKDSEMDAMLRFMRGMSASGHREMTLQDIEDEMRLREEEEWMTMSEEDDENEGASDEDSDGLVEELAQNDKDNMLDRVVRMAEEKMLQESKSDNSDAGKSDDGERAFGSIQEDGCESSNSDSDEDVDGVSDSDDGMFRGRMTWAEGDEDFIRMIEKLTEENAVVISGRDRNARKKLFRQIERGDFGDLVDDDVVIDAEDRVVGIGSVPPVKGGKERKKQWKEGDLWADDLQLQWNKDRETKAMNKKKRAAERQAAAADPFHNTHDKGAKLERTAKKEAKRARRQARARGDLDYDEDVDVEDGGSGLRHAENLNELNGQIQIFLRDTGNDTMSLPPMDKRSRAQVHMLAAAYGLKSKSRGTGKARFPVLIKLARSGIEVDHRKVLRILSGKATMWGIGTKAAARGKGKAPKTVGQTGGGAHAPRNREGAEVGLGADKIGADNIGHKLLSMMGWKEGAGIGQVGGIAEPVGATVKITRGGLGF</sequence>
<feature type="region of interest" description="Disordered" evidence="9">
    <location>
        <begin position="250"/>
        <end position="278"/>
    </location>
</feature>
<gene>
    <name evidence="12" type="ORF">K437DRAFT_232250</name>
</gene>
<feature type="compositionally biased region" description="Basic and acidic residues" evidence="9">
    <location>
        <begin position="751"/>
        <end position="760"/>
    </location>
</feature>
<evidence type="ECO:0000313" key="12">
    <source>
        <dbReference type="EMBL" id="KDN52404.1"/>
    </source>
</evidence>
<dbReference type="RefSeq" id="XP_013245262.1">
    <property type="nucleotide sequence ID" value="XM_013389808.1"/>
</dbReference>
<dbReference type="STRING" id="1037660.A0A066WN50"/>
<feature type="compositionally biased region" description="Acidic residues" evidence="9">
    <location>
        <begin position="960"/>
        <end position="983"/>
    </location>
</feature>
<feature type="region of interest" description="Disordered" evidence="9">
    <location>
        <begin position="1161"/>
        <end position="1228"/>
    </location>
</feature>
<evidence type="ECO:0000256" key="6">
    <source>
        <dbReference type="ARBA" id="ARBA00022664"/>
    </source>
</evidence>
<dbReference type="PANTHER" id="PTHR14195">
    <property type="entry name" value="G PATCH DOMAIN CONTAINING PROTEIN 2"/>
    <property type="match status" value="1"/>
</dbReference>
<keyword evidence="8" id="KW-0539">Nucleus</keyword>
<dbReference type="SMART" id="SM00443">
    <property type="entry name" value="G_patch"/>
    <property type="match status" value="1"/>
</dbReference>
<evidence type="ECO:0000256" key="4">
    <source>
        <dbReference type="ARBA" id="ARBA00018964"/>
    </source>
</evidence>
<feature type="compositionally biased region" description="Low complexity" evidence="9">
    <location>
        <begin position="579"/>
        <end position="590"/>
    </location>
</feature>
<dbReference type="Pfam" id="PF01585">
    <property type="entry name" value="G-patch"/>
    <property type="match status" value="1"/>
</dbReference>
<evidence type="ECO:0000256" key="7">
    <source>
        <dbReference type="ARBA" id="ARBA00023187"/>
    </source>
</evidence>
<feature type="region of interest" description="Disordered" evidence="9">
    <location>
        <begin position="729"/>
        <end position="786"/>
    </location>
</feature>
<feature type="compositionally biased region" description="Acidic residues" evidence="9">
    <location>
        <begin position="1212"/>
        <end position="1221"/>
    </location>
</feature>
<feature type="region of interest" description="Disordered" evidence="9">
    <location>
        <begin position="960"/>
        <end position="994"/>
    </location>
</feature>
<dbReference type="Pfam" id="PF01424">
    <property type="entry name" value="R3H"/>
    <property type="match status" value="1"/>
</dbReference>
<accession>A0A066WN50</accession>
<evidence type="ECO:0000256" key="8">
    <source>
        <dbReference type="ARBA" id="ARBA00023242"/>
    </source>
</evidence>
<dbReference type="OrthoDB" id="21470at2759"/>
<evidence type="ECO:0000313" key="13">
    <source>
        <dbReference type="Proteomes" id="UP000027361"/>
    </source>
</evidence>
<evidence type="ECO:0000259" key="11">
    <source>
        <dbReference type="PROSITE" id="PS51061"/>
    </source>
</evidence>
<evidence type="ECO:0000256" key="9">
    <source>
        <dbReference type="SAM" id="MobiDB-lite"/>
    </source>
</evidence>
<feature type="region of interest" description="Disordered" evidence="9">
    <location>
        <begin position="901"/>
        <end position="926"/>
    </location>
</feature>
<evidence type="ECO:0000256" key="5">
    <source>
        <dbReference type="ARBA" id="ARBA00022490"/>
    </source>
</evidence>
<feature type="compositionally biased region" description="Basic residues" evidence="9">
    <location>
        <begin position="1197"/>
        <end position="1206"/>
    </location>
</feature>
<dbReference type="Proteomes" id="UP000027361">
    <property type="component" value="Unassembled WGS sequence"/>
</dbReference>
<feature type="domain" description="G-patch" evidence="10">
    <location>
        <begin position="1359"/>
        <end position="1401"/>
    </location>
</feature>
<feature type="region of interest" description="Disordered" evidence="9">
    <location>
        <begin position="618"/>
        <end position="637"/>
    </location>
</feature>
<feature type="compositionally biased region" description="Polar residues" evidence="9">
    <location>
        <begin position="374"/>
        <end position="386"/>
    </location>
</feature>
<keyword evidence="6" id="KW-0507">mRNA processing</keyword>
<dbReference type="InParanoid" id="A0A066WN50"/>
<feature type="region of interest" description="Disordered" evidence="9">
    <location>
        <begin position="1320"/>
        <end position="1346"/>
    </location>
</feature>
<keyword evidence="5" id="KW-0963">Cytoplasm</keyword>
<dbReference type="PROSITE" id="PS51061">
    <property type="entry name" value="R3H"/>
    <property type="match status" value="1"/>
</dbReference>
<dbReference type="CDD" id="cd02646">
    <property type="entry name" value="R3H_G-patch"/>
    <property type="match status" value="1"/>
</dbReference>
<feature type="domain" description="R3H" evidence="11">
    <location>
        <begin position="1229"/>
        <end position="1292"/>
    </location>
</feature>
<feature type="compositionally biased region" description="Basic and acidic residues" evidence="9">
    <location>
        <begin position="1006"/>
        <end position="1025"/>
    </location>
</feature>
<dbReference type="PROSITE" id="PS50174">
    <property type="entry name" value="G_PATCH"/>
    <property type="match status" value="1"/>
</dbReference>
<dbReference type="SMART" id="SM00393">
    <property type="entry name" value="R3H"/>
    <property type="match status" value="1"/>
</dbReference>
<dbReference type="GO" id="GO:0006397">
    <property type="term" value="P:mRNA processing"/>
    <property type="evidence" value="ECO:0007669"/>
    <property type="project" value="UniProtKB-KW"/>
</dbReference>
<dbReference type="GO" id="GO:0008380">
    <property type="term" value="P:RNA splicing"/>
    <property type="evidence" value="ECO:0007669"/>
    <property type="project" value="UniProtKB-KW"/>
</dbReference>
<dbReference type="HOGENOM" id="CLU_262469_0_0_1"/>
<organism evidence="12 13">
    <name type="scientific">Tilletiaria anomala (strain ATCC 24038 / CBS 436.72 / UBC 951)</name>
    <dbReference type="NCBI Taxonomy" id="1037660"/>
    <lineage>
        <taxon>Eukaryota</taxon>
        <taxon>Fungi</taxon>
        <taxon>Dikarya</taxon>
        <taxon>Basidiomycota</taxon>
        <taxon>Ustilaginomycotina</taxon>
        <taxon>Exobasidiomycetes</taxon>
        <taxon>Georgefischeriales</taxon>
        <taxon>Tilletiariaceae</taxon>
        <taxon>Tilletiaria</taxon>
    </lineage>
</organism>
<dbReference type="InterPro" id="IPR051189">
    <property type="entry name" value="Splicing_assoc_domain"/>
</dbReference>
<comment type="similarity">
    <text evidence="3">Belongs to the SQS1 family.</text>
</comment>
<evidence type="ECO:0000259" key="10">
    <source>
        <dbReference type="PROSITE" id="PS50174"/>
    </source>
</evidence>
<feature type="compositionally biased region" description="Acidic residues" evidence="9">
    <location>
        <begin position="1041"/>
        <end position="1054"/>
    </location>
</feature>
<keyword evidence="13" id="KW-1185">Reference proteome</keyword>
<dbReference type="GeneID" id="25262812"/>
<feature type="region of interest" description="Disordered" evidence="9">
    <location>
        <begin position="555"/>
        <end position="611"/>
    </location>
</feature>
<dbReference type="InterPro" id="IPR001374">
    <property type="entry name" value="R3H_dom"/>
</dbReference>
<feature type="compositionally biased region" description="Basic and acidic residues" evidence="9">
    <location>
        <begin position="1181"/>
        <end position="1196"/>
    </location>
</feature>
<dbReference type="InterPro" id="IPR000467">
    <property type="entry name" value="G_patch_dom"/>
</dbReference>
<comment type="subcellular location">
    <subcellularLocation>
        <location evidence="2">Cytoplasm</location>
    </subcellularLocation>
    <subcellularLocation>
        <location evidence="1">Nucleus</location>
    </subcellularLocation>
</comment>
<dbReference type="GO" id="GO:0003676">
    <property type="term" value="F:nucleic acid binding"/>
    <property type="evidence" value="ECO:0007669"/>
    <property type="project" value="UniProtKB-UniRule"/>
</dbReference>
<dbReference type="InterPro" id="IPR003903">
    <property type="entry name" value="UIM_dom"/>
</dbReference>
<feature type="compositionally biased region" description="Basic residues" evidence="9">
    <location>
        <begin position="732"/>
        <end position="750"/>
    </location>
</feature>
<feature type="compositionally biased region" description="Low complexity" evidence="9">
    <location>
        <begin position="625"/>
        <end position="635"/>
    </location>
</feature>
<dbReference type="Gene3D" id="3.30.1370.50">
    <property type="entry name" value="R3H-like domain"/>
    <property type="match status" value="1"/>
</dbReference>
<feature type="region of interest" description="Disordered" evidence="9">
    <location>
        <begin position="1006"/>
        <end position="1059"/>
    </location>
</feature>
<feature type="region of interest" description="Disordered" evidence="9">
    <location>
        <begin position="184"/>
        <end position="204"/>
    </location>
</feature>
<protein>
    <recommendedName>
        <fullName evidence="4">Protein SQS1</fullName>
    </recommendedName>
</protein>
<dbReference type="SUPFAM" id="SSF82708">
    <property type="entry name" value="R3H domain"/>
    <property type="match status" value="1"/>
</dbReference>
<dbReference type="GO" id="GO:0005634">
    <property type="term" value="C:nucleus"/>
    <property type="evidence" value="ECO:0007669"/>
    <property type="project" value="UniProtKB-SubCell"/>
</dbReference>
<evidence type="ECO:0000256" key="1">
    <source>
        <dbReference type="ARBA" id="ARBA00004123"/>
    </source>
</evidence>
<dbReference type="InterPro" id="IPR036867">
    <property type="entry name" value="R3H_dom_sf"/>
</dbReference>
<comment type="caution">
    <text evidence="12">The sequence shown here is derived from an EMBL/GenBank/DDBJ whole genome shotgun (WGS) entry which is preliminary data.</text>
</comment>
<evidence type="ECO:0000256" key="2">
    <source>
        <dbReference type="ARBA" id="ARBA00004496"/>
    </source>
</evidence>
<dbReference type="EMBL" id="JMSN01000010">
    <property type="protein sequence ID" value="KDN52404.1"/>
    <property type="molecule type" value="Genomic_DNA"/>
</dbReference>
<proteinExistence type="inferred from homology"/>
<evidence type="ECO:0000256" key="3">
    <source>
        <dbReference type="ARBA" id="ARBA00010306"/>
    </source>
</evidence>
<feature type="region of interest" description="Disordered" evidence="9">
    <location>
        <begin position="1"/>
        <end position="107"/>
    </location>
</feature>